<organism evidence="1 2">
    <name type="scientific">Shuttleworthella satelles DSM 14600</name>
    <dbReference type="NCBI Taxonomy" id="626523"/>
    <lineage>
        <taxon>Bacteria</taxon>
        <taxon>Bacillati</taxon>
        <taxon>Bacillota</taxon>
        <taxon>Clostridia</taxon>
        <taxon>Lachnospirales</taxon>
        <taxon>Lachnospiraceae</taxon>
        <taxon>Shuttleworthella</taxon>
    </lineage>
</organism>
<evidence type="ECO:0000313" key="2">
    <source>
        <dbReference type="Proteomes" id="UP000003494"/>
    </source>
</evidence>
<accession>C4G835</accession>
<protein>
    <submittedName>
        <fullName evidence="1">Uncharacterized protein</fullName>
    </submittedName>
</protein>
<gene>
    <name evidence="1" type="ORF">GCWU000342_00208</name>
</gene>
<sequence>MMTEIRYNLVDNWQKKELDLQTLEQALENGSAGPYTDRVFSSIGGKWKKYSKRGVSNLYLLKEMEDDGLVCAYYAYSIRDGVIGEDILAKIRSVCAESLGGGEMYAKCSDSSPDGWLDTNPEFLTKLVSQGKADLLYEYLNAELYSEGIVLTSRGMKGRKKDRLAASAVAWGVKDKGLFNKGSYYSVLINNDVL</sequence>
<dbReference type="Proteomes" id="UP000003494">
    <property type="component" value="Unassembled WGS sequence"/>
</dbReference>
<dbReference type="HOGENOM" id="CLU_1413299_0_0_9"/>
<name>C4G835_9FIRM</name>
<comment type="caution">
    <text evidence="1">The sequence shown here is derived from an EMBL/GenBank/DDBJ whole genome shotgun (WGS) entry which is preliminary data.</text>
</comment>
<keyword evidence="2" id="KW-1185">Reference proteome</keyword>
<dbReference type="EMBL" id="ACIP02000001">
    <property type="protein sequence ID" value="EEP28859.1"/>
    <property type="molecule type" value="Genomic_DNA"/>
</dbReference>
<evidence type="ECO:0000313" key="1">
    <source>
        <dbReference type="EMBL" id="EEP28859.1"/>
    </source>
</evidence>
<proteinExistence type="predicted"/>
<dbReference type="STRING" id="626523.GCWU000342_00208"/>
<dbReference type="AlphaFoldDB" id="C4G835"/>
<dbReference type="eggNOG" id="ENOG5030DKG">
    <property type="taxonomic scope" value="Bacteria"/>
</dbReference>
<reference evidence="1" key="1">
    <citation type="submission" date="2009-04" db="EMBL/GenBank/DDBJ databases">
        <authorList>
            <person name="Weinstock G."/>
            <person name="Sodergren E."/>
            <person name="Clifton S."/>
            <person name="Fulton L."/>
            <person name="Fulton B."/>
            <person name="Courtney L."/>
            <person name="Fronick C."/>
            <person name="Harrison M."/>
            <person name="Strong C."/>
            <person name="Farmer C."/>
            <person name="Delahaunty K."/>
            <person name="Markovic C."/>
            <person name="Hall O."/>
            <person name="Minx P."/>
            <person name="Tomlinson C."/>
            <person name="Mitreva M."/>
            <person name="Nelson J."/>
            <person name="Hou S."/>
            <person name="Wollam A."/>
            <person name="Pepin K.H."/>
            <person name="Johnson M."/>
            <person name="Bhonagiri V."/>
            <person name="Nash W.E."/>
            <person name="Warren W."/>
            <person name="Chinwalla A."/>
            <person name="Mardis E.R."/>
            <person name="Wilson R.K."/>
        </authorList>
    </citation>
    <scope>NUCLEOTIDE SEQUENCE [LARGE SCALE GENOMIC DNA]</scope>
    <source>
        <strain evidence="1">DSM 14600</strain>
    </source>
</reference>